<accession>A0AAE9Z693</accession>
<evidence type="ECO:0000313" key="1">
    <source>
        <dbReference type="EMBL" id="WDE07042.1"/>
    </source>
</evidence>
<name>A0AAE9Z693_9GAMM</name>
<proteinExistence type="predicted"/>
<evidence type="ECO:0000313" key="2">
    <source>
        <dbReference type="Proteomes" id="UP000032352"/>
    </source>
</evidence>
<sequence>MVLFSWFIHAKKSLNDIQAQKNLQTAKQKELSYAQQAMWPIAKPREQTITLSANVIPVKNYRNKKPATRLFRYKQIFK</sequence>
<dbReference type="EMBL" id="CP059733">
    <property type="protein sequence ID" value="WDE07042.1"/>
    <property type="molecule type" value="Genomic_DNA"/>
</dbReference>
<keyword evidence="2" id="KW-1185">Reference proteome</keyword>
<reference evidence="1 2" key="2">
    <citation type="journal article" date="2022" name="Mar. Drugs">
        <title>Bioassay-Guided Fractionation Leads to the Detection of Cholic Acid Generated by the Rare Thalassomonas sp.</title>
        <authorList>
            <person name="Pheiffer F."/>
            <person name="Schneider Y.K."/>
            <person name="Hansen E.H."/>
            <person name="Andersen J.H."/>
            <person name="Isaksson J."/>
            <person name="Busche T."/>
            <person name="R C."/>
            <person name="Kalinowski J."/>
            <person name="Zyl L.V."/>
            <person name="Trindade M."/>
        </authorList>
    </citation>
    <scope>NUCLEOTIDE SEQUENCE [LARGE SCALE GENOMIC DNA]</scope>
    <source>
        <strain evidence="1 2">XOM25</strain>
    </source>
</reference>
<reference evidence="1 2" key="1">
    <citation type="journal article" date="2015" name="Genome Announc.">
        <title>Draft Genome Sequences of Marine Isolates of Thalassomonas viridans and Thalassomonas actiniarum.</title>
        <authorList>
            <person name="Olonade I."/>
            <person name="van Zyl L.J."/>
            <person name="Trindade M."/>
        </authorList>
    </citation>
    <scope>NUCLEOTIDE SEQUENCE [LARGE SCALE GENOMIC DNA]</scope>
    <source>
        <strain evidence="1 2">XOM25</strain>
    </source>
</reference>
<dbReference type="KEGG" id="tvd:SG34_009205"/>
<dbReference type="Proteomes" id="UP000032352">
    <property type="component" value="Chromosome"/>
</dbReference>
<dbReference type="RefSeq" id="WP_044841441.1">
    <property type="nucleotide sequence ID" value="NZ_CP059733.1"/>
</dbReference>
<organism evidence="1 2">
    <name type="scientific">Thalassomonas viridans</name>
    <dbReference type="NCBI Taxonomy" id="137584"/>
    <lineage>
        <taxon>Bacteria</taxon>
        <taxon>Pseudomonadati</taxon>
        <taxon>Pseudomonadota</taxon>
        <taxon>Gammaproteobacteria</taxon>
        <taxon>Alteromonadales</taxon>
        <taxon>Colwelliaceae</taxon>
        <taxon>Thalassomonas</taxon>
    </lineage>
</organism>
<dbReference type="AlphaFoldDB" id="A0AAE9Z693"/>
<gene>
    <name evidence="1" type="ORF">SG34_009205</name>
</gene>
<protein>
    <submittedName>
        <fullName evidence="1">Uncharacterized protein</fullName>
    </submittedName>
</protein>